<dbReference type="EMBL" id="CP003643">
    <property type="protein sequence ID" value="AFZ28374.1"/>
    <property type="molecule type" value="Genomic_DNA"/>
</dbReference>
<reference evidence="1 2" key="1">
    <citation type="submission" date="2012-06" db="EMBL/GenBank/DDBJ databases">
        <title>Noncontiguous Finished plasmid 1 of genome of Cylindrospermum stagnale PCC 7417.</title>
        <authorList>
            <consortium name="US DOE Joint Genome Institute"/>
            <person name="Gugger M."/>
            <person name="Coursin T."/>
            <person name="Rippka R."/>
            <person name="Tandeau De Marsac N."/>
            <person name="Huntemann M."/>
            <person name="Wei C.-L."/>
            <person name="Han J."/>
            <person name="Detter J.C."/>
            <person name="Han C."/>
            <person name="Tapia R."/>
            <person name="Davenport K."/>
            <person name="Daligault H."/>
            <person name="Erkkila T."/>
            <person name="Gu W."/>
            <person name="Munk A.C.C."/>
            <person name="Teshima H."/>
            <person name="Xu Y."/>
            <person name="Chain P."/>
            <person name="Chen A."/>
            <person name="Krypides N."/>
            <person name="Mavromatis K."/>
            <person name="Markowitz V."/>
            <person name="Szeto E."/>
            <person name="Ivanova N."/>
            <person name="Mikhailova N."/>
            <person name="Ovchinnikova G."/>
            <person name="Pagani I."/>
            <person name="Pati A."/>
            <person name="Goodwin L."/>
            <person name="Peters L."/>
            <person name="Pitluck S."/>
            <person name="Woyke T."/>
            <person name="Kerfeld C."/>
        </authorList>
    </citation>
    <scope>NUCLEOTIDE SEQUENCE [LARGE SCALE GENOMIC DNA]</scope>
    <source>
        <strain evidence="1 2">PCC 7417</strain>
        <plasmid evidence="2">Plasmid pCYLST.01</plasmid>
    </source>
</reference>
<evidence type="ECO:0000313" key="2">
    <source>
        <dbReference type="Proteomes" id="UP000010475"/>
    </source>
</evidence>
<sequence>MNQQEFDDDKSISNSNQESAVNAMDLLLDDKWFRKSIQGEEEVGGNIGAGLDWGSGFSQLLLNPELFYRLKTLRISLNWEVRLLLKDWNLGTATSTAFATARGKLLERLRLPTPNIREHIQAVLQRDEFFGEEFISNRQVLRKLLGVMLTEKDWEIIASVAADALKQQIIPLLSDSENNNQSQIL</sequence>
<dbReference type="Proteomes" id="UP000010475">
    <property type="component" value="Plasmid pCYLST.01"/>
</dbReference>
<accession>K9X8E2</accession>
<geneLocation type="plasmid" evidence="1 2">
    <name>pCYLST.01</name>
</geneLocation>
<dbReference type="OrthoDB" id="512962at2"/>
<dbReference type="KEGG" id="csg:Cylst_6603"/>
<organism evidence="1 2">
    <name type="scientific">Cylindrospermum stagnale PCC 7417</name>
    <dbReference type="NCBI Taxonomy" id="56107"/>
    <lineage>
        <taxon>Bacteria</taxon>
        <taxon>Bacillati</taxon>
        <taxon>Cyanobacteriota</taxon>
        <taxon>Cyanophyceae</taxon>
        <taxon>Nostocales</taxon>
        <taxon>Nostocaceae</taxon>
        <taxon>Cylindrospermum</taxon>
    </lineage>
</organism>
<gene>
    <name evidence="1" type="ORF">Cylst_6603</name>
</gene>
<proteinExistence type="predicted"/>
<dbReference type="HOGENOM" id="CLU_1634637_0_0_3"/>
<keyword evidence="2" id="KW-1185">Reference proteome</keyword>
<protein>
    <submittedName>
        <fullName evidence="1">Uncharacterized protein</fullName>
    </submittedName>
</protein>
<evidence type="ECO:0000313" key="1">
    <source>
        <dbReference type="EMBL" id="AFZ28374.1"/>
    </source>
</evidence>
<dbReference type="PATRIC" id="fig|56107.3.peg.7081"/>
<keyword evidence="1" id="KW-0614">Plasmid</keyword>
<dbReference type="AlphaFoldDB" id="K9X8E2"/>
<dbReference type="RefSeq" id="WP_015328416.1">
    <property type="nucleotide sequence ID" value="NC_020050.1"/>
</dbReference>
<name>K9X8E2_9NOST</name>